<keyword evidence="4 6" id="KW-1133">Transmembrane helix</keyword>
<evidence type="ECO:0000256" key="3">
    <source>
        <dbReference type="ARBA" id="ARBA00022692"/>
    </source>
</evidence>
<comment type="caution">
    <text evidence="8">The sequence shown here is derived from an EMBL/GenBank/DDBJ whole genome shotgun (WGS) entry which is preliminary data.</text>
</comment>
<protein>
    <recommendedName>
        <fullName evidence="7">Integral membrane bound transporter domain-containing protein</fullName>
    </recommendedName>
</protein>
<sequence length="867" mass="99839">MGWLRVFALVRRFYFNYNYVDSNLPYIHSLFFRRVQFSIRLVIAFLVSGFLAYGTPLKNQVSQLVFLIPLASVLVIQDTVGLTVAAAFQMLTTLVPVSIFLFIVQKIGLGYHDYVAAEIILLIVSFFIGFVGSQAQSRKIPLVMCAVFFATIVNQPIIPSTLIFQIFEVFAIGICVSVLITLIIFPAFATMDIENRVNYILLNLGEMHRLIVQSFLHQDQIDAQVLLTQVSTIEQMVFEAMSSLQTKLVFARFEPSRLLQRIFNLKRKNIIDLTLSEQENLVTSLFLHVRSMQSMVKQCHFNEYHTDLTRDIRESLLNLCSCQSIIINNITKHTLITKGEFMHYVSDLYQAHQKLSKTYRDTGFHRLEYAVISGTTIKSEDYLGHSFFLFQIHTIAKLLISVTATDKKKVVEKKRKTSLKERLIPKWSRILVALKTTIIMGVGSIFVMVPSLVTTFENGQWIFIALCMTQGDTVGGAFTTMRMRLFGTLLGAMWSYITYLAVGDQIYPTFGMLVPWILFFGYIRSLPNWTYTALVAIFTPILINLGRIAGPIPVPEGDFILLRIEENVIGIGLAIVLTLIIFPIFALDLLKENIQNTLEAFRDSVNSIRSIYNKLILDKNPTGIYFDIEKNKEVESFFAAQRNNFYQFITTQRTGIQHIAVEPTFLWINNFSSNHYTTLIEQELDICQILHTIDAALMNINEFLFIDEDEIHLVGKEFFHRFWKELSTLSSQLNGRFDMWSSYFKLSQTRYHRLFNDGIFYNKELFEIELLKQDSYLAELRQTVHRLENEHQDGVDQLLKRFIDLLIQGGTPSNFFPYKKNDQNDLIIIAISTMCFSTIKLVKSAIDLGTTIHNIFELETTHRYIPY</sequence>
<dbReference type="PANTHER" id="PTHR30509:SF9">
    <property type="entry name" value="MULTIDRUG RESISTANCE PROTEIN MDTO"/>
    <property type="match status" value="1"/>
</dbReference>
<evidence type="ECO:0000256" key="4">
    <source>
        <dbReference type="ARBA" id="ARBA00022989"/>
    </source>
</evidence>
<evidence type="ECO:0000256" key="5">
    <source>
        <dbReference type="ARBA" id="ARBA00023136"/>
    </source>
</evidence>
<dbReference type="AlphaFoldDB" id="A0A818XC28"/>
<keyword evidence="2" id="KW-1003">Cell membrane</keyword>
<dbReference type="InterPro" id="IPR049453">
    <property type="entry name" value="Memb_transporter_dom"/>
</dbReference>
<comment type="subcellular location">
    <subcellularLocation>
        <location evidence="1">Cell membrane</location>
        <topology evidence="1">Multi-pass membrane protein</topology>
    </subcellularLocation>
</comment>
<dbReference type="Pfam" id="PF13515">
    <property type="entry name" value="FUSC_2"/>
    <property type="match status" value="1"/>
</dbReference>
<dbReference type="EMBL" id="CAJOBB010000708">
    <property type="protein sequence ID" value="CAF3735298.1"/>
    <property type="molecule type" value="Genomic_DNA"/>
</dbReference>
<feature type="transmembrane region" description="Helical" evidence="6">
    <location>
        <begin position="60"/>
        <end position="76"/>
    </location>
</feature>
<feature type="transmembrane region" description="Helical" evidence="6">
    <location>
        <begin position="485"/>
        <end position="501"/>
    </location>
</feature>
<feature type="transmembrane region" description="Helical" evidence="6">
    <location>
        <begin position="164"/>
        <end position="189"/>
    </location>
</feature>
<evidence type="ECO:0000313" key="8">
    <source>
        <dbReference type="EMBL" id="CAF3735298.1"/>
    </source>
</evidence>
<accession>A0A818XC28</accession>
<keyword evidence="3 6" id="KW-0812">Transmembrane</keyword>
<feature type="transmembrane region" description="Helical" evidence="6">
    <location>
        <begin position="115"/>
        <end position="133"/>
    </location>
</feature>
<feature type="transmembrane region" description="Helical" evidence="6">
    <location>
        <begin position="140"/>
        <end position="158"/>
    </location>
</feature>
<evidence type="ECO:0000256" key="6">
    <source>
        <dbReference type="SAM" id="Phobius"/>
    </source>
</evidence>
<name>A0A818XC28_9BILA</name>
<keyword evidence="5 6" id="KW-0472">Membrane</keyword>
<feature type="transmembrane region" description="Helical" evidence="6">
    <location>
        <begin position="507"/>
        <end position="523"/>
    </location>
</feature>
<gene>
    <name evidence="8" type="ORF">KXQ929_LOCUS13315</name>
</gene>
<feature type="transmembrane region" description="Helical" evidence="6">
    <location>
        <begin position="83"/>
        <end position="103"/>
    </location>
</feature>
<evidence type="ECO:0000256" key="2">
    <source>
        <dbReference type="ARBA" id="ARBA00022475"/>
    </source>
</evidence>
<feature type="transmembrane region" description="Helical" evidence="6">
    <location>
        <begin position="37"/>
        <end position="54"/>
    </location>
</feature>
<evidence type="ECO:0000259" key="7">
    <source>
        <dbReference type="Pfam" id="PF13515"/>
    </source>
</evidence>
<evidence type="ECO:0000256" key="1">
    <source>
        <dbReference type="ARBA" id="ARBA00004651"/>
    </source>
</evidence>
<feature type="transmembrane region" description="Helical" evidence="6">
    <location>
        <begin position="569"/>
        <end position="590"/>
    </location>
</feature>
<dbReference type="PANTHER" id="PTHR30509">
    <property type="entry name" value="P-HYDROXYBENZOIC ACID EFFLUX PUMP SUBUNIT-RELATED"/>
    <property type="match status" value="1"/>
</dbReference>
<evidence type="ECO:0000313" key="9">
    <source>
        <dbReference type="Proteomes" id="UP000663868"/>
    </source>
</evidence>
<feature type="transmembrane region" description="Helical" evidence="6">
    <location>
        <begin position="459"/>
        <end position="478"/>
    </location>
</feature>
<dbReference type="GO" id="GO:0005886">
    <property type="term" value="C:plasma membrane"/>
    <property type="evidence" value="ECO:0007669"/>
    <property type="project" value="UniProtKB-SubCell"/>
</dbReference>
<feature type="transmembrane region" description="Helical" evidence="6">
    <location>
        <begin position="530"/>
        <end position="549"/>
    </location>
</feature>
<feature type="domain" description="Integral membrane bound transporter" evidence="7">
    <location>
        <begin position="450"/>
        <end position="576"/>
    </location>
</feature>
<proteinExistence type="predicted"/>
<reference evidence="8" key="1">
    <citation type="submission" date="2021-02" db="EMBL/GenBank/DDBJ databases">
        <authorList>
            <person name="Nowell W R."/>
        </authorList>
    </citation>
    <scope>NUCLEOTIDE SEQUENCE</scope>
</reference>
<organism evidence="8 9">
    <name type="scientific">Adineta steineri</name>
    <dbReference type="NCBI Taxonomy" id="433720"/>
    <lineage>
        <taxon>Eukaryota</taxon>
        <taxon>Metazoa</taxon>
        <taxon>Spiralia</taxon>
        <taxon>Gnathifera</taxon>
        <taxon>Rotifera</taxon>
        <taxon>Eurotatoria</taxon>
        <taxon>Bdelloidea</taxon>
        <taxon>Adinetida</taxon>
        <taxon>Adinetidae</taxon>
        <taxon>Adineta</taxon>
    </lineage>
</organism>
<dbReference type="Proteomes" id="UP000663868">
    <property type="component" value="Unassembled WGS sequence"/>
</dbReference>
<feature type="transmembrane region" description="Helical" evidence="6">
    <location>
        <begin position="430"/>
        <end position="453"/>
    </location>
</feature>